<feature type="region of interest" description="Disordered" evidence="2">
    <location>
        <begin position="170"/>
        <end position="204"/>
    </location>
</feature>
<dbReference type="EMBL" id="BGZK01001227">
    <property type="protein sequence ID" value="GBP74878.1"/>
    <property type="molecule type" value="Genomic_DNA"/>
</dbReference>
<evidence type="ECO:0000313" key="5">
    <source>
        <dbReference type="Proteomes" id="UP000299102"/>
    </source>
</evidence>
<comment type="caution">
    <text evidence="4">The sequence shown here is derived from an EMBL/GenBank/DDBJ whole genome shotgun (WGS) entry which is preliminary data.</text>
</comment>
<dbReference type="Pfam" id="PF00780">
    <property type="entry name" value="CNH"/>
    <property type="match status" value="1"/>
</dbReference>
<evidence type="ECO:0000256" key="1">
    <source>
        <dbReference type="SAM" id="Coils"/>
    </source>
</evidence>
<evidence type="ECO:0000259" key="3">
    <source>
        <dbReference type="PROSITE" id="PS50219"/>
    </source>
</evidence>
<organism evidence="4 5">
    <name type="scientific">Eumeta variegata</name>
    <name type="common">Bagworm moth</name>
    <name type="synonym">Eumeta japonica</name>
    <dbReference type="NCBI Taxonomy" id="151549"/>
    <lineage>
        <taxon>Eukaryota</taxon>
        <taxon>Metazoa</taxon>
        <taxon>Ecdysozoa</taxon>
        <taxon>Arthropoda</taxon>
        <taxon>Hexapoda</taxon>
        <taxon>Insecta</taxon>
        <taxon>Pterygota</taxon>
        <taxon>Neoptera</taxon>
        <taxon>Endopterygota</taxon>
        <taxon>Lepidoptera</taxon>
        <taxon>Glossata</taxon>
        <taxon>Ditrysia</taxon>
        <taxon>Tineoidea</taxon>
        <taxon>Psychidae</taxon>
        <taxon>Oiketicinae</taxon>
        <taxon>Eumeta</taxon>
    </lineage>
</organism>
<feature type="region of interest" description="Disordered" evidence="2">
    <location>
        <begin position="732"/>
        <end position="759"/>
    </location>
</feature>
<dbReference type="InterPro" id="IPR001180">
    <property type="entry name" value="CNH_dom"/>
</dbReference>
<evidence type="ECO:0000256" key="2">
    <source>
        <dbReference type="SAM" id="MobiDB-lite"/>
    </source>
</evidence>
<feature type="coiled-coil region" evidence="1">
    <location>
        <begin position="11"/>
        <end position="126"/>
    </location>
</feature>
<dbReference type="OrthoDB" id="5919042at2759"/>
<keyword evidence="1" id="KW-0175">Coiled coil</keyword>
<dbReference type="Proteomes" id="UP000299102">
    <property type="component" value="Unassembled WGS sequence"/>
</dbReference>
<sequence>MDDSIYDFERLEAKECRIAELEIQGAELEAIRNSSESQLAAAARRTRDLMEECAALRTRAHEHHTAVMRLQGQLAEAQEQVSAGKEAAEAAAACWRTREIRTDATLRQQSKLINLLQAKLEEANRKKCSLSKKLFGRSGRRPMVSPPLQKTNKELREEVERLRGRLAVTHDPMPAHTPKGDTAKKQTNGVQSIDMPDSTKHEPLKDESLQLVWPDSKREKIHATIEDGALLCSREKGGKIQAHLISPMPKACGLTQQEAQRAFTIRMEQESNPAEATAVCSSTEQRECLLSRLNATLSYSPQRLLALKTPPACAQSLAQQAVAIGCADGLHSLRGTVQLEWAPCAGGETGEAGYGAVTASAVAGGRVLFVRDGMLLHAAYTTMASALKRSESLRPVVDVSRVDLPDTGSVQLLHAINEEIPHGDACVAVATGRRVHVLCWDAAALNFKVLRSLTVDRPPHSLLLTNKALYIAGEKPFRVSLPNGTLETFGLHEPTIQAAAKKHSPPKAILLIRENPVEVLICYNECGIFVDKNGKRTRTEDAKWRNRVSQWAFSHPFLYNVSKDSITIIHINEEAYNAPPCTCDARSLTSNSSDCTAPECFRINVEDSALLGTTAEGVFLRSREGDEYNVLLVEGLLAMRSVGASVMSLDSVSLGALNSSTSSDESGEVKTEVVAVIEHDVSMENEPRTAFQADIKRRAAQLRKRQAEEAAAKEAKERRAIGDAITEILSSDVGPKKAESSASLSGFSSDTESDGKTYSIKSSNDLCAEMFARQVRFQ</sequence>
<reference evidence="4 5" key="1">
    <citation type="journal article" date="2019" name="Commun. Biol.">
        <title>The bagworm genome reveals a unique fibroin gene that provides high tensile strength.</title>
        <authorList>
            <person name="Kono N."/>
            <person name="Nakamura H."/>
            <person name="Ohtoshi R."/>
            <person name="Tomita M."/>
            <person name="Numata K."/>
            <person name="Arakawa K."/>
        </authorList>
    </citation>
    <scope>NUCLEOTIDE SEQUENCE [LARGE SCALE GENOMIC DNA]</scope>
</reference>
<keyword evidence="5" id="KW-1185">Reference proteome</keyword>
<feature type="domain" description="CNH" evidence="3">
    <location>
        <begin position="308"/>
        <end position="595"/>
    </location>
</feature>
<gene>
    <name evidence="4" type="ORF">EVAR_57102_1</name>
</gene>
<protein>
    <recommendedName>
        <fullName evidence="3">CNH domain-containing protein</fullName>
    </recommendedName>
</protein>
<feature type="compositionally biased region" description="Low complexity" evidence="2">
    <location>
        <begin position="740"/>
        <end position="749"/>
    </location>
</feature>
<dbReference type="STRING" id="151549.A0A4C1YFP3"/>
<dbReference type="PROSITE" id="PS50219">
    <property type="entry name" value="CNH"/>
    <property type="match status" value="1"/>
</dbReference>
<evidence type="ECO:0000313" key="4">
    <source>
        <dbReference type="EMBL" id="GBP74878.1"/>
    </source>
</evidence>
<dbReference type="AlphaFoldDB" id="A0A4C1YFP3"/>
<proteinExistence type="predicted"/>
<name>A0A4C1YFP3_EUMVA</name>
<accession>A0A4C1YFP3</accession>